<keyword evidence="2" id="KW-0012">Acyltransferase</keyword>
<dbReference type="EMBL" id="JYJA01000037">
    <property type="protein sequence ID" value="KJL41605.1"/>
    <property type="molecule type" value="Genomic_DNA"/>
</dbReference>
<dbReference type="OrthoDB" id="5243635at2"/>
<evidence type="ECO:0000313" key="4">
    <source>
        <dbReference type="EMBL" id="KJL41605.1"/>
    </source>
</evidence>
<keyword evidence="1 4" id="KW-0808">Transferase</keyword>
<keyword evidence="5" id="KW-1185">Reference proteome</keyword>
<gene>
    <name evidence="4" type="ORF">RS82_02835</name>
</gene>
<comment type="caution">
    <text evidence="4">The sequence shown here is derived from an EMBL/GenBank/DDBJ whole genome shotgun (WGS) entry which is preliminary data.</text>
</comment>
<dbReference type="PATRIC" id="fig|69370.6.peg.2881"/>
<dbReference type="Proteomes" id="UP000034098">
    <property type="component" value="Unassembled WGS sequence"/>
</dbReference>
<protein>
    <submittedName>
        <fullName evidence="4">Acetyltransferase (GNAT) family protein</fullName>
    </submittedName>
</protein>
<evidence type="ECO:0000256" key="1">
    <source>
        <dbReference type="ARBA" id="ARBA00022679"/>
    </source>
</evidence>
<dbReference type="PANTHER" id="PTHR43877">
    <property type="entry name" value="AMINOALKYLPHOSPHONATE N-ACETYLTRANSFERASE-RELATED-RELATED"/>
    <property type="match status" value="1"/>
</dbReference>
<dbReference type="RefSeq" id="WP_045300429.1">
    <property type="nucleotide sequence ID" value="NZ_JYJA01000037.1"/>
</dbReference>
<dbReference type="InterPro" id="IPR016181">
    <property type="entry name" value="Acyl_CoA_acyltransferase"/>
</dbReference>
<dbReference type="SUPFAM" id="SSF55729">
    <property type="entry name" value="Acyl-CoA N-acyltransferases (Nat)"/>
    <property type="match status" value="1"/>
</dbReference>
<accession>A0A0M2H554</accession>
<dbReference type="InterPro" id="IPR050832">
    <property type="entry name" value="Bact_Acetyltransf"/>
</dbReference>
<dbReference type="Pfam" id="PF00583">
    <property type="entry name" value="Acetyltransf_1"/>
    <property type="match status" value="1"/>
</dbReference>
<reference evidence="4 5" key="1">
    <citation type="submission" date="2015-02" db="EMBL/GenBank/DDBJ databases">
        <title>Draft genome sequences of ten Microbacterium spp. with emphasis on heavy metal contaminated environments.</title>
        <authorList>
            <person name="Corretto E."/>
        </authorList>
    </citation>
    <scope>NUCLEOTIDE SEQUENCE [LARGE SCALE GENOMIC DNA]</scope>
    <source>
        <strain evidence="4 5">DSM 8608</strain>
    </source>
</reference>
<proteinExistence type="predicted"/>
<sequence length="164" mass="18324">MTFTLRVPEPRDAAEIAALHVATWRETYTHLLPAGFFDDDFVQGRQSMWTRILGDPRDEWRVWIAESEGRIIGFATSGPGQEFEGAPPPCERQLYMLYVAAADHGGGAGQSLLDAVLDEGPAVLWVAKQNPRAIAFYRRNGFDFDGAEQTDPMVPSIIDVRMLR</sequence>
<dbReference type="PROSITE" id="PS51186">
    <property type="entry name" value="GNAT"/>
    <property type="match status" value="1"/>
</dbReference>
<dbReference type="Gene3D" id="3.40.630.30">
    <property type="match status" value="1"/>
</dbReference>
<dbReference type="AlphaFoldDB" id="A0A0M2H554"/>
<name>A0A0M2H554_MICTR</name>
<dbReference type="GO" id="GO:0016747">
    <property type="term" value="F:acyltransferase activity, transferring groups other than amino-acyl groups"/>
    <property type="evidence" value="ECO:0007669"/>
    <property type="project" value="InterPro"/>
</dbReference>
<evidence type="ECO:0000259" key="3">
    <source>
        <dbReference type="PROSITE" id="PS51186"/>
    </source>
</evidence>
<organism evidence="4 5">
    <name type="scientific">Microbacterium trichothecenolyticum</name>
    <name type="common">Aureobacterium trichothecenolyticum</name>
    <dbReference type="NCBI Taxonomy" id="69370"/>
    <lineage>
        <taxon>Bacteria</taxon>
        <taxon>Bacillati</taxon>
        <taxon>Actinomycetota</taxon>
        <taxon>Actinomycetes</taxon>
        <taxon>Micrococcales</taxon>
        <taxon>Microbacteriaceae</taxon>
        <taxon>Microbacterium</taxon>
    </lineage>
</organism>
<evidence type="ECO:0000313" key="5">
    <source>
        <dbReference type="Proteomes" id="UP000034098"/>
    </source>
</evidence>
<dbReference type="InterPro" id="IPR000182">
    <property type="entry name" value="GNAT_dom"/>
</dbReference>
<evidence type="ECO:0000256" key="2">
    <source>
        <dbReference type="ARBA" id="ARBA00023315"/>
    </source>
</evidence>
<feature type="domain" description="N-acetyltransferase" evidence="3">
    <location>
        <begin position="3"/>
        <end position="164"/>
    </location>
</feature>